<feature type="compositionally biased region" description="Basic and acidic residues" evidence="3">
    <location>
        <begin position="313"/>
        <end position="322"/>
    </location>
</feature>
<evidence type="ECO:0000256" key="3">
    <source>
        <dbReference type="SAM" id="MobiDB-lite"/>
    </source>
</evidence>
<dbReference type="PANTHER" id="PTHR22741:SF10">
    <property type="entry name" value="COILED-COIL DOMAIN-CONTAINING PROTEIN CG32809"/>
    <property type="match status" value="1"/>
</dbReference>
<feature type="region of interest" description="Disordered" evidence="3">
    <location>
        <begin position="267"/>
        <end position="399"/>
    </location>
</feature>
<feature type="region of interest" description="Disordered" evidence="3">
    <location>
        <begin position="990"/>
        <end position="1009"/>
    </location>
</feature>
<feature type="compositionally biased region" description="Basic and acidic residues" evidence="3">
    <location>
        <begin position="960"/>
        <end position="973"/>
    </location>
</feature>
<feature type="compositionally biased region" description="Polar residues" evidence="3">
    <location>
        <begin position="830"/>
        <end position="855"/>
    </location>
</feature>
<dbReference type="GO" id="GO:0030010">
    <property type="term" value="P:establishment of cell polarity"/>
    <property type="evidence" value="ECO:0000318"/>
    <property type="project" value="GO_Central"/>
</dbReference>
<dbReference type="HOGENOM" id="CLU_298119_0_0_1"/>
<organism evidence="5 7">
    <name type="scientific">Schizosaccharomyces japonicus (strain yFS275 / FY16936)</name>
    <name type="common">Fission yeast</name>
    <dbReference type="NCBI Taxonomy" id="402676"/>
    <lineage>
        <taxon>Eukaryota</taxon>
        <taxon>Fungi</taxon>
        <taxon>Dikarya</taxon>
        <taxon>Ascomycota</taxon>
        <taxon>Taphrinomycotina</taxon>
        <taxon>Schizosaccharomycetes</taxon>
        <taxon>Schizosaccharomycetales</taxon>
        <taxon>Schizosaccharomycetaceae</taxon>
        <taxon>Schizosaccharomyces</taxon>
    </lineage>
</organism>
<evidence type="ECO:0000313" key="6">
    <source>
        <dbReference type="JaponicusDB" id="SJAG_04624"/>
    </source>
</evidence>
<dbReference type="eggNOG" id="ENOG502QS95">
    <property type="taxonomic scope" value="Eukaryota"/>
</dbReference>
<proteinExistence type="predicted"/>
<dbReference type="GO" id="GO:0001411">
    <property type="term" value="C:hyphal tip"/>
    <property type="evidence" value="ECO:0000269"/>
    <property type="project" value="JaponicusDB"/>
</dbReference>
<reference evidence="5 7" key="1">
    <citation type="journal article" date="2011" name="Science">
        <title>Comparative functional genomics of the fission yeasts.</title>
        <authorList>
            <person name="Rhind N."/>
            <person name="Chen Z."/>
            <person name="Yassour M."/>
            <person name="Thompson D.A."/>
            <person name="Haas B.J."/>
            <person name="Habib N."/>
            <person name="Wapinski I."/>
            <person name="Roy S."/>
            <person name="Lin M.F."/>
            <person name="Heiman D.I."/>
            <person name="Young S.K."/>
            <person name="Furuya K."/>
            <person name="Guo Y."/>
            <person name="Pidoux A."/>
            <person name="Chen H.M."/>
            <person name="Robbertse B."/>
            <person name="Goldberg J.M."/>
            <person name="Aoki K."/>
            <person name="Bayne E.H."/>
            <person name="Berlin A.M."/>
            <person name="Desjardins C.A."/>
            <person name="Dobbs E."/>
            <person name="Dukaj L."/>
            <person name="Fan L."/>
            <person name="FitzGerald M.G."/>
            <person name="French C."/>
            <person name="Gujja S."/>
            <person name="Hansen K."/>
            <person name="Keifenheim D."/>
            <person name="Levin J.Z."/>
            <person name="Mosher R.A."/>
            <person name="Mueller C.A."/>
            <person name="Pfiffner J."/>
            <person name="Priest M."/>
            <person name="Russ C."/>
            <person name="Smialowska A."/>
            <person name="Swoboda P."/>
            <person name="Sykes S.M."/>
            <person name="Vaughn M."/>
            <person name="Vengrova S."/>
            <person name="Yoder R."/>
            <person name="Zeng Q."/>
            <person name="Allshire R."/>
            <person name="Baulcombe D."/>
            <person name="Birren B.W."/>
            <person name="Brown W."/>
            <person name="Ekwall K."/>
            <person name="Kellis M."/>
            <person name="Leatherwood J."/>
            <person name="Levin H."/>
            <person name="Margalit H."/>
            <person name="Martienssen R."/>
            <person name="Nieduszynski C.A."/>
            <person name="Spatafora J.W."/>
            <person name="Friedman N."/>
            <person name="Dalgaard J.Z."/>
            <person name="Baumann P."/>
            <person name="Niki H."/>
            <person name="Regev A."/>
            <person name="Nusbaum C."/>
        </authorList>
    </citation>
    <scope>NUCLEOTIDE SEQUENCE [LARGE SCALE GENOMIC DNA]</scope>
    <source>
        <strain evidence="7">yFS275 / FY16936</strain>
    </source>
</reference>
<dbReference type="VEuPathDB" id="FungiDB:SJAG_04624"/>
<evidence type="ECO:0000256" key="1">
    <source>
        <dbReference type="ARBA" id="ARBA00023054"/>
    </source>
</evidence>
<dbReference type="InterPro" id="IPR056279">
    <property type="entry name" value="Aip3p_Bud6_N"/>
</dbReference>
<feature type="region of interest" description="Disordered" evidence="3">
    <location>
        <begin position="23"/>
        <end position="58"/>
    </location>
</feature>
<sequence>MNHEKPETPPFTQTAFNKSKSSFIQANNDGQGGVRRGSFHSDISNGSRTSIRKQNQHSSNIEQSITRLLVATKQLLEKLTLWSKNAATGNDVSDVYVRLSSEFGESCAVFEAAGVEVTDMLSLPHRLRLVLEETLSGPASPASLERHLPAVREIVVTLLQSLKRKQAFFKTIRQRHPPIIPTAEGERSASQSSANVRSHLHPPPEPEPDKPQSKEVWDRYAALKSTNVLERRASKRFSTFLTSRSPEHAESTLPQLSVQDVRNRMREKKEANFLSQQQQQQNYQSPRPHFPRPTSRQAMARAPSIRNFSDGNAQERKSDRPIRPGLSRTASLNVSNDIYAPAPNYSNDSFTVPKQQPPSQKSTPAVVSTPSPAIQPKKTPERREPSPEASNHQPPANLPKSLFIRWSNITKKIPMPSELHTPGEVYNVFKASFHDIPDDEALIFEIRDEETQINYLLEDLSEVKNGSLLVAVQKPDVEQEDEPVKEVEPEPVKQENPEVTEMLMKKLEEIEDKISQLKLAPAPAAEKESQPTVRVSSDGTSSQLAWYHQEVKAAKLELVAVKQSLISMLARVPLKFEEFKNKVLDIYGSTNNNTVLERTFINKSKLKLESNLANIVSNFDDLNDLVECLRADVLHRKVRPGLDQVAALRKDKKLLAKEIEDLEATLNSVTPSWKKQWETELNQIVQEQEFLNNQSEMILDLKRDLDSVSTVLANVTAIAEYQNQTPLESKPLQLLTASNLDVGEYRNRINLEITKLKPDSESRLEAIRRAEALRKKNLSLMEDKFKAELEEFVKEDKFHKIGGIEEVNRLRELKDKEILKAIWDARDASNDSTSSASKRPSPKRQQAQLSSTPADESSKGTEDAAVPSDPVGSTVSISSQPPVSTPKLAPVPVPTPAPVTAPAAVPAPPVSSSPKESSKPPAARHGHHRSVSSAVFQDADADQFFDDPSFLASNGNVTDGNHEHKHNDSEGVPKADSPGPLVSSIVTTFTGEENDDEAIPDSPTLTFAF</sequence>
<dbReference type="Pfam" id="PF23153">
    <property type="entry name" value="Aip3p_Bud6_N"/>
    <property type="match status" value="1"/>
</dbReference>
<feature type="region of interest" description="Disordered" evidence="3">
    <location>
        <begin position="179"/>
        <end position="213"/>
    </location>
</feature>
<feature type="region of interest" description="Disordered" evidence="3">
    <location>
        <begin position="475"/>
        <end position="496"/>
    </location>
</feature>
<dbReference type="GO" id="GO:0005737">
    <property type="term" value="C:cytoplasm"/>
    <property type="evidence" value="ECO:0000318"/>
    <property type="project" value="GO_Central"/>
</dbReference>
<feature type="compositionally biased region" description="Basic and acidic residues" evidence="3">
    <location>
        <begin position="482"/>
        <end position="496"/>
    </location>
</feature>
<evidence type="ECO:0000313" key="5">
    <source>
        <dbReference type="EMBL" id="EEB09420.1"/>
    </source>
</evidence>
<dbReference type="PANTHER" id="PTHR22741">
    <property type="entry name" value="P140CAP/SNIP-RELATED"/>
    <property type="match status" value="1"/>
</dbReference>
<feature type="compositionally biased region" description="Pro residues" evidence="3">
    <location>
        <begin position="889"/>
        <end position="911"/>
    </location>
</feature>
<dbReference type="InterPro" id="IPR022782">
    <property type="entry name" value="AIP3-like_C"/>
</dbReference>
<dbReference type="GeneID" id="7049779"/>
<dbReference type="Proteomes" id="UP000001744">
    <property type="component" value="Unassembled WGS sequence"/>
</dbReference>
<dbReference type="JaponicusDB" id="SJAG_04624">
    <property type="gene designation" value="bud6"/>
</dbReference>
<evidence type="ECO:0000259" key="4">
    <source>
        <dbReference type="SMART" id="SM00806"/>
    </source>
</evidence>
<feature type="region of interest" description="Disordered" evidence="3">
    <location>
        <begin position="827"/>
        <end position="983"/>
    </location>
</feature>
<dbReference type="Pfam" id="PF03915">
    <property type="entry name" value="AIP3"/>
    <property type="match status" value="1"/>
</dbReference>
<feature type="compositionally biased region" description="Low complexity" evidence="3">
    <location>
        <begin position="912"/>
        <end position="921"/>
    </location>
</feature>
<feature type="domain" description="Actin interacting protein 3 C-terminal" evidence="4">
    <location>
        <begin position="403"/>
        <end position="816"/>
    </location>
</feature>
<feature type="coiled-coil region" evidence="2">
    <location>
        <begin position="645"/>
        <end position="694"/>
    </location>
</feature>
<dbReference type="EMBL" id="KE651168">
    <property type="protein sequence ID" value="EEB09420.1"/>
    <property type="molecule type" value="Genomic_DNA"/>
</dbReference>
<gene>
    <name evidence="6" type="primary">bud6</name>
    <name evidence="5" type="ORF">SJAG_04624</name>
</gene>
<dbReference type="Gene3D" id="1.20.58.1540">
    <property type="entry name" value="Actin interacting protein 3, C-terminal domain"/>
    <property type="match status" value="1"/>
</dbReference>
<dbReference type="GO" id="GO:0005519">
    <property type="term" value="F:cytoskeletal regulatory protein binding"/>
    <property type="evidence" value="ECO:0007669"/>
    <property type="project" value="InterPro"/>
</dbReference>
<feature type="compositionally biased region" description="Basic and acidic residues" evidence="3">
    <location>
        <begin position="202"/>
        <end position="213"/>
    </location>
</feature>
<feature type="compositionally biased region" description="Polar residues" evidence="3">
    <location>
        <begin position="871"/>
        <end position="882"/>
    </location>
</feature>
<keyword evidence="1 2" id="KW-0175">Coiled coil</keyword>
<accession>B6K7B6</accession>
<keyword evidence="7" id="KW-1185">Reference proteome</keyword>
<name>B6K7B6_SCHJY</name>
<evidence type="ECO:0000256" key="2">
    <source>
        <dbReference type="SAM" id="Coils"/>
    </source>
</evidence>
<protein>
    <submittedName>
        <fullName evidence="5">Actin interacting protein 3 Bud6</fullName>
    </submittedName>
</protein>
<dbReference type="GO" id="GO:0035838">
    <property type="term" value="C:growing cell tip"/>
    <property type="evidence" value="ECO:0000269"/>
    <property type="project" value="JaponicusDB"/>
</dbReference>
<dbReference type="STRING" id="402676.B6K7B6"/>
<dbReference type="OMA" id="WSRKQAS"/>
<dbReference type="OrthoDB" id="783096at2759"/>
<dbReference type="RefSeq" id="XP_002175713.1">
    <property type="nucleotide sequence ID" value="XM_002175677.2"/>
</dbReference>
<feature type="compositionally biased region" description="Low complexity" evidence="3">
    <location>
        <begin position="353"/>
        <end position="362"/>
    </location>
</feature>
<evidence type="ECO:0000313" key="7">
    <source>
        <dbReference type="Proteomes" id="UP000001744"/>
    </source>
</evidence>
<dbReference type="InterPro" id="IPR051825">
    <property type="entry name" value="SRCIN1"/>
</dbReference>
<dbReference type="GO" id="GO:0051286">
    <property type="term" value="C:cell tip"/>
    <property type="evidence" value="ECO:0000318"/>
    <property type="project" value="GO_Central"/>
</dbReference>
<feature type="compositionally biased region" description="Polar residues" evidence="3">
    <location>
        <begin position="363"/>
        <end position="372"/>
    </location>
</feature>
<dbReference type="InterPro" id="IPR005613">
    <property type="entry name" value="AIP3_C"/>
</dbReference>
<dbReference type="SMART" id="SM00806">
    <property type="entry name" value="AIP3"/>
    <property type="match status" value="1"/>
</dbReference>
<dbReference type="AlphaFoldDB" id="B6K7B6"/>